<sequence>MKAHKGAVLMEIEKIKEQMTKKEEQIKKTEERLKKYREQLKELEQQVEVIKVNSLLQTIKEKGLNIEEAASLIEGLGKDSNKGES</sequence>
<dbReference type="AlphaFoldDB" id="A0A0E3KAU0"/>
<name>A0A0E3KAU0_ENTFL</name>
<keyword evidence="1" id="KW-0175">Coiled coil</keyword>
<dbReference type="RefSeq" id="WP_168445099.1">
    <property type="nucleotide sequence ID" value="NZ_AP018542.1"/>
</dbReference>
<proteinExistence type="predicted"/>
<protein>
    <recommendedName>
        <fullName evidence="3">DUF4315 family protein</fullName>
    </recommendedName>
</protein>
<evidence type="ECO:0000256" key="1">
    <source>
        <dbReference type="SAM" id="Coils"/>
    </source>
</evidence>
<reference evidence="2" key="1">
    <citation type="journal article" date="2015" name="J. Antimicrob. Chemother.">
        <title>A novel gene, optrA, that confers transferable resistance to oxazolidinones and phenicols and its presence in Enterococcus faecalis and Enterococcus faecium of human and animal origin.</title>
        <authorList>
            <person name="Wang Y."/>
            <person name="Lv Y."/>
            <person name="Cai J."/>
            <person name="Schwarz S."/>
            <person name="Cui L."/>
            <person name="Hu Z."/>
            <person name="Zhang R."/>
            <person name="Li J."/>
            <person name="Zhao Q."/>
            <person name="He T."/>
            <person name="Wang D."/>
            <person name="Wang Z."/>
            <person name="Shen Y."/>
            <person name="Li Y."/>
            <person name="Fessler A.T."/>
            <person name="Wu C."/>
            <person name="Yu H."/>
            <person name="Deng X."/>
            <person name="Xia X."/>
            <person name="Shen J."/>
        </authorList>
    </citation>
    <scope>NUCLEOTIDE SEQUENCE</scope>
    <source>
        <strain evidence="2">E394</strain>
        <plasmid evidence="2">pE394</plasmid>
    </source>
</reference>
<evidence type="ECO:0000313" key="2">
    <source>
        <dbReference type="EMBL" id="AKA86799.1"/>
    </source>
</evidence>
<accession>A0A0E3KAU0</accession>
<evidence type="ECO:0008006" key="3">
    <source>
        <dbReference type="Google" id="ProtNLM"/>
    </source>
</evidence>
<dbReference type="EMBL" id="KP399637">
    <property type="protein sequence ID" value="AKA86799.1"/>
    <property type="molecule type" value="Genomic_DNA"/>
</dbReference>
<keyword evidence="2" id="KW-0614">Plasmid</keyword>
<geneLocation type="plasmid" evidence="2">
    <name>pE394</name>
</geneLocation>
<organism evidence="2">
    <name type="scientific">Enterococcus faecalis</name>
    <name type="common">Streptococcus faecalis</name>
    <dbReference type="NCBI Taxonomy" id="1351"/>
    <lineage>
        <taxon>Bacteria</taxon>
        <taxon>Bacillati</taxon>
        <taxon>Bacillota</taxon>
        <taxon>Bacilli</taxon>
        <taxon>Lactobacillales</taxon>
        <taxon>Enterococcaceae</taxon>
        <taxon>Enterococcus</taxon>
    </lineage>
</organism>
<feature type="coiled-coil region" evidence="1">
    <location>
        <begin position="9"/>
        <end position="53"/>
    </location>
</feature>